<dbReference type="Pfam" id="PF13639">
    <property type="entry name" value="zf-RING_2"/>
    <property type="match status" value="1"/>
</dbReference>
<reference evidence="7 8" key="1">
    <citation type="submission" date="2017-07" db="EMBL/GenBank/DDBJ databases">
        <title>An improved, manually edited Actinidia chinensis var. chinensis (kiwifruit) genome highlights the challenges associated with draft genomes and gene prediction in plants.</title>
        <authorList>
            <person name="Pilkington S."/>
            <person name="Crowhurst R."/>
            <person name="Hilario E."/>
            <person name="Nardozza S."/>
            <person name="Fraser L."/>
            <person name="Peng Y."/>
            <person name="Gunaseelan K."/>
            <person name="Simpson R."/>
            <person name="Tahir J."/>
            <person name="Deroles S."/>
            <person name="Templeton K."/>
            <person name="Luo Z."/>
            <person name="Davy M."/>
            <person name="Cheng C."/>
            <person name="Mcneilage M."/>
            <person name="Scaglione D."/>
            <person name="Liu Y."/>
            <person name="Zhang Q."/>
            <person name="Datson P."/>
            <person name="De Silva N."/>
            <person name="Gardiner S."/>
            <person name="Bassett H."/>
            <person name="Chagne D."/>
            <person name="Mccallum J."/>
            <person name="Dzierzon H."/>
            <person name="Deng C."/>
            <person name="Wang Y.-Y."/>
            <person name="Barron N."/>
            <person name="Manako K."/>
            <person name="Bowen J."/>
            <person name="Foster T."/>
            <person name="Erridge Z."/>
            <person name="Tiffin H."/>
            <person name="Waite C."/>
            <person name="Davies K."/>
            <person name="Grierson E."/>
            <person name="Laing W."/>
            <person name="Kirk R."/>
            <person name="Chen X."/>
            <person name="Wood M."/>
            <person name="Montefiori M."/>
            <person name="Brummell D."/>
            <person name="Schwinn K."/>
            <person name="Catanach A."/>
            <person name="Fullerton C."/>
            <person name="Li D."/>
            <person name="Meiyalaghan S."/>
            <person name="Nieuwenhuizen N."/>
            <person name="Read N."/>
            <person name="Prakash R."/>
            <person name="Hunter D."/>
            <person name="Zhang H."/>
            <person name="Mckenzie M."/>
            <person name="Knabel M."/>
            <person name="Harris A."/>
            <person name="Allan A."/>
            <person name="Chen A."/>
            <person name="Janssen B."/>
            <person name="Plunkett B."/>
            <person name="Dwamena C."/>
            <person name="Voogd C."/>
            <person name="Leif D."/>
            <person name="Lafferty D."/>
            <person name="Souleyre E."/>
            <person name="Varkonyi-Gasic E."/>
            <person name="Gambi F."/>
            <person name="Hanley J."/>
            <person name="Yao J.-L."/>
            <person name="Cheung J."/>
            <person name="David K."/>
            <person name="Warren B."/>
            <person name="Marsh K."/>
            <person name="Snowden K."/>
            <person name="Lin-Wang K."/>
            <person name="Brian L."/>
            <person name="Martinez-Sanchez M."/>
            <person name="Wang M."/>
            <person name="Ileperuma N."/>
            <person name="Macnee N."/>
            <person name="Campin R."/>
            <person name="Mcatee P."/>
            <person name="Drummond R."/>
            <person name="Espley R."/>
            <person name="Ireland H."/>
            <person name="Wu R."/>
            <person name="Atkinson R."/>
            <person name="Karunairetnam S."/>
            <person name="Bulley S."/>
            <person name="Chunkath S."/>
            <person name="Hanley Z."/>
            <person name="Storey R."/>
            <person name="Thrimawithana A."/>
            <person name="Thomson S."/>
            <person name="David C."/>
            <person name="Testolin R."/>
        </authorList>
    </citation>
    <scope>NUCLEOTIDE SEQUENCE [LARGE SCALE GENOMIC DNA]</scope>
    <source>
        <strain evidence="8">cv. Red5</strain>
        <tissue evidence="7">Young leaf</tissue>
    </source>
</reference>
<dbReference type="CDD" id="cd16454">
    <property type="entry name" value="RING-H2_PA-TM-RING"/>
    <property type="match status" value="1"/>
</dbReference>
<dbReference type="PROSITE" id="PS50089">
    <property type="entry name" value="ZF_RING_2"/>
    <property type="match status" value="1"/>
</dbReference>
<dbReference type="InterPro" id="IPR001841">
    <property type="entry name" value="Znf_RING"/>
</dbReference>
<feature type="compositionally biased region" description="Polar residues" evidence="5">
    <location>
        <begin position="502"/>
        <end position="512"/>
    </location>
</feature>
<keyword evidence="1" id="KW-0479">Metal-binding</keyword>
<evidence type="ECO:0000256" key="4">
    <source>
        <dbReference type="PROSITE-ProRule" id="PRU00175"/>
    </source>
</evidence>
<dbReference type="EMBL" id="NKQK01000008">
    <property type="protein sequence ID" value="PSS24095.1"/>
    <property type="molecule type" value="Genomic_DNA"/>
</dbReference>
<feature type="compositionally biased region" description="Polar residues" evidence="5">
    <location>
        <begin position="466"/>
        <end position="479"/>
    </location>
</feature>
<sequence length="737" mass="80718">MDDADFDQGCDVPDTPDRLATQNINGRGLMEKESDSSVATNQLIRRNKLVMDNGHSRSLPFHTGKKLSISNKFYSGGDMKTSLGNPSSSKNGHLFRRKVAEKTANHENRYSAHSQRAEKGKSLCNSQSSTWGKNGVVDLTVQSGLAQVLEKAFPNRTSDSLRAKEVRNGPISTNGFSSALGIANSLTIAHDAYKGKEKIDDACKGSPGIDSGKRIFYDSQPKTGKELCASFQSIPPPRVSGQKKLVRNGCISQNNKAKHLAENQSNGSTDARNAKGHLESDSSSSLIRELVAEDSSSHRGKGVMSYLFSSKRHGTKPIDLSTRHSMTQNEEASGTSNANGDAFGCFEGRNGWRSTHNNAQKISLSLSDEAQYLPWTKIDSREENGNGSSIRIGDDYIDDRDTVSLQHGSPLNVSRTSKLDQVGGHHAAASPLIKRQKRGSASSNHGETSTSTSADSEIVFLGSSGEPLNSRSTRNQNSHGRGILDPVIEIDEFSPERRRGGTHNTVHSINSDSDAKARQLEADEMLARELQEELYNEGPGVRDGEIDAHIALALQQEESSRHVFSRSQSRSSHNSSVRRGTQARGRSSSRLARLRGQLPRQSPRISLGERSSIFPPDMDLDMRVHVLEALEAFSDMGVTGNFLPVEREFNEYDYETLLALDENNHQHGGASLNQINILPESTVQGDNFEEACAICLETPTSGDTIRHLPCLHKFHKDCIDPWLRRRTSCPVCKSSIT</sequence>
<proteinExistence type="predicted"/>
<dbReference type="InterPro" id="IPR011016">
    <property type="entry name" value="Znf_RING-CH"/>
</dbReference>
<evidence type="ECO:0000256" key="5">
    <source>
        <dbReference type="SAM" id="MobiDB-lite"/>
    </source>
</evidence>
<dbReference type="SMART" id="SM00184">
    <property type="entry name" value="RING"/>
    <property type="match status" value="1"/>
</dbReference>
<dbReference type="OrthoDB" id="8062037at2759"/>
<dbReference type="GO" id="GO:0005634">
    <property type="term" value="C:nucleus"/>
    <property type="evidence" value="ECO:0007669"/>
    <property type="project" value="TreeGrafter"/>
</dbReference>
<dbReference type="SUPFAM" id="SSF57850">
    <property type="entry name" value="RING/U-box"/>
    <property type="match status" value="1"/>
</dbReference>
<dbReference type="InterPro" id="IPR013083">
    <property type="entry name" value="Znf_RING/FYVE/PHD"/>
</dbReference>
<feature type="compositionally biased region" description="Polar residues" evidence="5">
    <location>
        <begin position="323"/>
        <end position="339"/>
    </location>
</feature>
<accession>A0A2R6R963</accession>
<dbReference type="GO" id="GO:0006511">
    <property type="term" value="P:ubiquitin-dependent protein catabolic process"/>
    <property type="evidence" value="ECO:0007669"/>
    <property type="project" value="TreeGrafter"/>
</dbReference>
<dbReference type="STRING" id="1590841.A0A2R6R963"/>
<dbReference type="OMA" id="RHGCISP"/>
<feature type="compositionally biased region" description="Polar residues" evidence="5">
    <location>
        <begin position="439"/>
        <end position="455"/>
    </location>
</feature>
<dbReference type="Proteomes" id="UP000241394">
    <property type="component" value="Chromosome LG8"/>
</dbReference>
<dbReference type="Gene3D" id="3.30.40.10">
    <property type="entry name" value="Zinc/RING finger domain, C3HC4 (zinc finger)"/>
    <property type="match status" value="1"/>
</dbReference>
<dbReference type="PANTHER" id="PTHR45931">
    <property type="entry name" value="SI:CH211-59O9.10"/>
    <property type="match status" value="1"/>
</dbReference>
<dbReference type="FunFam" id="3.30.40.10:FF:000594">
    <property type="entry name" value="RING/U-box superfamily protein"/>
    <property type="match status" value="1"/>
</dbReference>
<dbReference type="InParanoid" id="A0A2R6R963"/>
<protein>
    <submittedName>
        <fullName evidence="7">E3 ubiquitin-protein like</fullName>
    </submittedName>
</protein>
<feature type="compositionally biased region" description="Low complexity" evidence="5">
    <location>
        <begin position="565"/>
        <end position="598"/>
    </location>
</feature>
<evidence type="ECO:0000313" key="8">
    <source>
        <dbReference type="Proteomes" id="UP000241394"/>
    </source>
</evidence>
<keyword evidence="8" id="KW-1185">Reference proteome</keyword>
<feature type="region of interest" description="Disordered" evidence="5">
    <location>
        <begin position="257"/>
        <end position="285"/>
    </location>
</feature>
<evidence type="ECO:0000313" key="7">
    <source>
        <dbReference type="EMBL" id="PSS24095.1"/>
    </source>
</evidence>
<evidence type="ECO:0000256" key="3">
    <source>
        <dbReference type="ARBA" id="ARBA00022833"/>
    </source>
</evidence>
<feature type="region of interest" description="Disordered" evidence="5">
    <location>
        <begin position="557"/>
        <end position="610"/>
    </location>
</feature>
<dbReference type="GO" id="GO:0061630">
    <property type="term" value="F:ubiquitin protein ligase activity"/>
    <property type="evidence" value="ECO:0007669"/>
    <property type="project" value="TreeGrafter"/>
</dbReference>
<comment type="caution">
    <text evidence="7">The sequence shown here is derived from an EMBL/GenBank/DDBJ whole genome shotgun (WGS) entry which is preliminary data.</text>
</comment>
<keyword evidence="2 4" id="KW-0863">Zinc-finger</keyword>
<dbReference type="Gramene" id="PSS24095">
    <property type="protein sequence ID" value="PSS24095"/>
    <property type="gene ID" value="CEY00_Acc08975"/>
</dbReference>
<keyword evidence="3" id="KW-0862">Zinc</keyword>
<evidence type="ECO:0000256" key="2">
    <source>
        <dbReference type="ARBA" id="ARBA00022771"/>
    </source>
</evidence>
<feature type="region of interest" description="Disordered" evidence="5">
    <location>
        <begin position="103"/>
        <end position="125"/>
    </location>
</feature>
<reference evidence="8" key="2">
    <citation type="journal article" date="2018" name="BMC Genomics">
        <title>A manually annotated Actinidia chinensis var. chinensis (kiwifruit) genome highlights the challenges associated with draft genomes and gene prediction in plants.</title>
        <authorList>
            <person name="Pilkington S.M."/>
            <person name="Crowhurst R."/>
            <person name="Hilario E."/>
            <person name="Nardozza S."/>
            <person name="Fraser L."/>
            <person name="Peng Y."/>
            <person name="Gunaseelan K."/>
            <person name="Simpson R."/>
            <person name="Tahir J."/>
            <person name="Deroles S.C."/>
            <person name="Templeton K."/>
            <person name="Luo Z."/>
            <person name="Davy M."/>
            <person name="Cheng C."/>
            <person name="McNeilage M."/>
            <person name="Scaglione D."/>
            <person name="Liu Y."/>
            <person name="Zhang Q."/>
            <person name="Datson P."/>
            <person name="De Silva N."/>
            <person name="Gardiner S.E."/>
            <person name="Bassett H."/>
            <person name="Chagne D."/>
            <person name="McCallum J."/>
            <person name="Dzierzon H."/>
            <person name="Deng C."/>
            <person name="Wang Y.Y."/>
            <person name="Barron L."/>
            <person name="Manako K."/>
            <person name="Bowen J."/>
            <person name="Foster T.M."/>
            <person name="Erridge Z.A."/>
            <person name="Tiffin H."/>
            <person name="Waite C.N."/>
            <person name="Davies K.M."/>
            <person name="Grierson E.P."/>
            <person name="Laing W.A."/>
            <person name="Kirk R."/>
            <person name="Chen X."/>
            <person name="Wood M."/>
            <person name="Montefiori M."/>
            <person name="Brummell D.A."/>
            <person name="Schwinn K.E."/>
            <person name="Catanach A."/>
            <person name="Fullerton C."/>
            <person name="Li D."/>
            <person name="Meiyalaghan S."/>
            <person name="Nieuwenhuizen N."/>
            <person name="Read N."/>
            <person name="Prakash R."/>
            <person name="Hunter D."/>
            <person name="Zhang H."/>
            <person name="McKenzie M."/>
            <person name="Knabel M."/>
            <person name="Harris A."/>
            <person name="Allan A.C."/>
            <person name="Gleave A."/>
            <person name="Chen A."/>
            <person name="Janssen B.J."/>
            <person name="Plunkett B."/>
            <person name="Ampomah-Dwamena C."/>
            <person name="Voogd C."/>
            <person name="Leif D."/>
            <person name="Lafferty D."/>
            <person name="Souleyre E.J.F."/>
            <person name="Varkonyi-Gasic E."/>
            <person name="Gambi F."/>
            <person name="Hanley J."/>
            <person name="Yao J.L."/>
            <person name="Cheung J."/>
            <person name="David K.M."/>
            <person name="Warren B."/>
            <person name="Marsh K."/>
            <person name="Snowden K.C."/>
            <person name="Lin-Wang K."/>
            <person name="Brian L."/>
            <person name="Martinez-Sanchez M."/>
            <person name="Wang M."/>
            <person name="Ileperuma N."/>
            <person name="Macnee N."/>
            <person name="Campin R."/>
            <person name="McAtee P."/>
            <person name="Drummond R.S.M."/>
            <person name="Espley R.V."/>
            <person name="Ireland H.S."/>
            <person name="Wu R."/>
            <person name="Atkinson R.G."/>
            <person name="Karunairetnam S."/>
            <person name="Bulley S."/>
            <person name="Chunkath S."/>
            <person name="Hanley Z."/>
            <person name="Storey R."/>
            <person name="Thrimawithana A.H."/>
            <person name="Thomson S."/>
            <person name="David C."/>
            <person name="Testolin R."/>
            <person name="Huang H."/>
            <person name="Hellens R.P."/>
            <person name="Schaffer R.J."/>
        </authorList>
    </citation>
    <scope>NUCLEOTIDE SEQUENCE [LARGE SCALE GENOMIC DNA]</scope>
    <source>
        <strain evidence="8">cv. Red5</strain>
    </source>
</reference>
<name>A0A2R6R963_ACTCC</name>
<feature type="compositionally biased region" description="Basic and acidic residues" evidence="5">
    <location>
        <begin position="103"/>
        <end position="121"/>
    </location>
</feature>
<dbReference type="AlphaFoldDB" id="A0A2R6R963"/>
<feature type="region of interest" description="Disordered" evidence="5">
    <location>
        <begin position="401"/>
        <end position="515"/>
    </location>
</feature>
<gene>
    <name evidence="7" type="ORF">CEY00_Acc08975</name>
</gene>
<dbReference type="GO" id="GO:0008270">
    <property type="term" value="F:zinc ion binding"/>
    <property type="evidence" value="ECO:0007669"/>
    <property type="project" value="UniProtKB-KW"/>
</dbReference>
<dbReference type="PANTHER" id="PTHR45931:SF25">
    <property type="entry name" value="E3 UBIQUITIN-PROTEIN LIGASE RLIM-LIKE ISOFORM X1"/>
    <property type="match status" value="1"/>
</dbReference>
<dbReference type="SMART" id="SM00744">
    <property type="entry name" value="RINGv"/>
    <property type="match status" value="1"/>
</dbReference>
<dbReference type="InterPro" id="IPR051834">
    <property type="entry name" value="RING_finger_E3_ligase"/>
</dbReference>
<feature type="compositionally biased region" description="Polar residues" evidence="5">
    <location>
        <begin position="262"/>
        <end position="271"/>
    </location>
</feature>
<feature type="region of interest" description="Disordered" evidence="5">
    <location>
        <begin position="1"/>
        <end position="21"/>
    </location>
</feature>
<feature type="region of interest" description="Disordered" evidence="5">
    <location>
        <begin position="314"/>
        <end position="339"/>
    </location>
</feature>
<dbReference type="FunCoup" id="A0A2R6R963">
    <property type="interactions" value="2332"/>
</dbReference>
<feature type="compositionally biased region" description="Polar residues" evidence="5">
    <location>
        <begin position="403"/>
        <end position="416"/>
    </location>
</feature>
<evidence type="ECO:0000256" key="1">
    <source>
        <dbReference type="ARBA" id="ARBA00022723"/>
    </source>
</evidence>
<organism evidence="7 8">
    <name type="scientific">Actinidia chinensis var. chinensis</name>
    <name type="common">Chinese soft-hair kiwi</name>
    <dbReference type="NCBI Taxonomy" id="1590841"/>
    <lineage>
        <taxon>Eukaryota</taxon>
        <taxon>Viridiplantae</taxon>
        <taxon>Streptophyta</taxon>
        <taxon>Embryophyta</taxon>
        <taxon>Tracheophyta</taxon>
        <taxon>Spermatophyta</taxon>
        <taxon>Magnoliopsida</taxon>
        <taxon>eudicotyledons</taxon>
        <taxon>Gunneridae</taxon>
        <taxon>Pentapetalae</taxon>
        <taxon>asterids</taxon>
        <taxon>Ericales</taxon>
        <taxon>Actinidiaceae</taxon>
        <taxon>Actinidia</taxon>
    </lineage>
</organism>
<evidence type="ECO:0000259" key="6">
    <source>
        <dbReference type="PROSITE" id="PS50089"/>
    </source>
</evidence>
<feature type="domain" description="RING-type" evidence="6">
    <location>
        <begin position="692"/>
        <end position="733"/>
    </location>
</feature>